<dbReference type="Pfam" id="PF00027">
    <property type="entry name" value="cNMP_binding"/>
    <property type="match status" value="1"/>
</dbReference>
<gene>
    <name evidence="5" type="primary">fixK_1</name>
    <name evidence="5" type="ORF">BREV_BREV_00712</name>
</gene>
<organism evidence="5 6">
    <name type="scientific">Brevundimonas mediterranea</name>
    <dbReference type="NCBI Taxonomy" id="74329"/>
    <lineage>
        <taxon>Bacteria</taxon>
        <taxon>Pseudomonadati</taxon>
        <taxon>Pseudomonadota</taxon>
        <taxon>Alphaproteobacteria</taxon>
        <taxon>Caulobacterales</taxon>
        <taxon>Caulobacteraceae</taxon>
        <taxon>Brevundimonas</taxon>
    </lineage>
</organism>
<proteinExistence type="predicted"/>
<evidence type="ECO:0000313" key="6">
    <source>
        <dbReference type="Proteomes" id="UP000289220"/>
    </source>
</evidence>
<dbReference type="PROSITE" id="PS51063">
    <property type="entry name" value="HTH_CRP_2"/>
    <property type="match status" value="1"/>
</dbReference>
<dbReference type="PROSITE" id="PS00042">
    <property type="entry name" value="HTH_CRP_1"/>
    <property type="match status" value="1"/>
</dbReference>
<evidence type="ECO:0000256" key="1">
    <source>
        <dbReference type="ARBA" id="ARBA00023015"/>
    </source>
</evidence>
<dbReference type="Proteomes" id="UP000289220">
    <property type="component" value="Unassembled WGS sequence"/>
</dbReference>
<dbReference type="InterPro" id="IPR018335">
    <property type="entry name" value="Tscrpt_reg_HTH_Crp-type_CS"/>
</dbReference>
<comment type="caution">
    <text evidence="5">The sequence shown here is derived from an EMBL/GenBank/DDBJ whole genome shotgun (WGS) entry which is preliminary data.</text>
</comment>
<evidence type="ECO:0000259" key="4">
    <source>
        <dbReference type="PROSITE" id="PS51063"/>
    </source>
</evidence>
<reference evidence="5 6" key="1">
    <citation type="submission" date="2018-11" db="EMBL/GenBank/DDBJ databases">
        <authorList>
            <person name="Peiro R."/>
            <person name="Begona"/>
            <person name="Cbmso G."/>
            <person name="Lopez M."/>
            <person name="Gonzalez S."/>
            <person name="Sacristan E."/>
            <person name="Castillo E."/>
        </authorList>
    </citation>
    <scope>NUCLEOTIDE SEQUENCE [LARGE SCALE GENOMIC DNA]</scope>
    <source>
        <strain evidence="5">Brev_genome</strain>
    </source>
</reference>
<dbReference type="SUPFAM" id="SSF46785">
    <property type="entry name" value="Winged helix' DNA-binding domain"/>
    <property type="match status" value="1"/>
</dbReference>
<accession>A0A7Z8Y763</accession>
<dbReference type="InterPro" id="IPR012318">
    <property type="entry name" value="HTH_CRP"/>
</dbReference>
<dbReference type="PRINTS" id="PR00034">
    <property type="entry name" value="HTHCRP"/>
</dbReference>
<protein>
    <submittedName>
        <fullName evidence="5">Nitrogen fixation regulation protein FixK</fullName>
    </submittedName>
</protein>
<feature type="domain" description="HTH crp-type" evidence="4">
    <location>
        <begin position="152"/>
        <end position="222"/>
    </location>
</feature>
<dbReference type="GO" id="GO:0003700">
    <property type="term" value="F:DNA-binding transcription factor activity"/>
    <property type="evidence" value="ECO:0007669"/>
    <property type="project" value="InterPro"/>
</dbReference>
<evidence type="ECO:0000256" key="3">
    <source>
        <dbReference type="ARBA" id="ARBA00023163"/>
    </source>
</evidence>
<dbReference type="InterPro" id="IPR000595">
    <property type="entry name" value="cNMP-bd_dom"/>
</dbReference>
<sequence>MSAALLAMTPEPLERPLPTPEPEAMCPLNAAFADSQALRTTVDLGDDLFLAGAAADYAYRVEAGVLMSYRLLRDGRRQVVDFHLPGEFLGLEAGVDYTTAVQAITPAVVAGMRRRRLSALAATDVRLTGALWAASVRVCQRSQDHAAILARQSATERVAAFLLAYARRVGSLDDMILPMSRQDMADFLGLAIHTVSRTLTQMEGSGLISARSSRHVRLVRRDRLEALCS</sequence>
<dbReference type="SMART" id="SM00100">
    <property type="entry name" value="cNMP"/>
    <property type="match status" value="1"/>
</dbReference>
<dbReference type="SMART" id="SM00419">
    <property type="entry name" value="HTH_CRP"/>
    <property type="match status" value="1"/>
</dbReference>
<dbReference type="InterPro" id="IPR036388">
    <property type="entry name" value="WH-like_DNA-bd_sf"/>
</dbReference>
<dbReference type="SUPFAM" id="SSF51206">
    <property type="entry name" value="cAMP-binding domain-like"/>
    <property type="match status" value="1"/>
</dbReference>
<dbReference type="InterPro" id="IPR036390">
    <property type="entry name" value="WH_DNA-bd_sf"/>
</dbReference>
<dbReference type="RefSeq" id="WP_154725576.1">
    <property type="nucleotide sequence ID" value="NZ_UXHF01000009.1"/>
</dbReference>
<keyword evidence="6" id="KW-1185">Reference proteome</keyword>
<dbReference type="AlphaFoldDB" id="A0A7Z8Y763"/>
<dbReference type="CDD" id="cd00038">
    <property type="entry name" value="CAP_ED"/>
    <property type="match status" value="1"/>
</dbReference>
<dbReference type="InterPro" id="IPR014710">
    <property type="entry name" value="RmlC-like_jellyroll"/>
</dbReference>
<dbReference type="GO" id="GO:0003677">
    <property type="term" value="F:DNA binding"/>
    <property type="evidence" value="ECO:0007669"/>
    <property type="project" value="UniProtKB-KW"/>
</dbReference>
<dbReference type="Gene3D" id="1.10.10.10">
    <property type="entry name" value="Winged helix-like DNA-binding domain superfamily/Winged helix DNA-binding domain"/>
    <property type="match status" value="1"/>
</dbReference>
<dbReference type="Gene3D" id="2.60.120.10">
    <property type="entry name" value="Jelly Rolls"/>
    <property type="match status" value="1"/>
</dbReference>
<dbReference type="Pfam" id="PF13545">
    <property type="entry name" value="HTH_Crp_2"/>
    <property type="match status" value="1"/>
</dbReference>
<name>A0A7Z8Y763_9CAUL</name>
<keyword evidence="3" id="KW-0804">Transcription</keyword>
<keyword evidence="1" id="KW-0805">Transcription regulation</keyword>
<keyword evidence="2" id="KW-0238">DNA-binding</keyword>
<evidence type="ECO:0000256" key="2">
    <source>
        <dbReference type="ARBA" id="ARBA00023125"/>
    </source>
</evidence>
<dbReference type="InterPro" id="IPR018490">
    <property type="entry name" value="cNMP-bd_dom_sf"/>
</dbReference>
<dbReference type="EMBL" id="UXHF01000009">
    <property type="protein sequence ID" value="VDC52048.1"/>
    <property type="molecule type" value="Genomic_DNA"/>
</dbReference>
<evidence type="ECO:0000313" key="5">
    <source>
        <dbReference type="EMBL" id="VDC52048.1"/>
    </source>
</evidence>
<dbReference type="CDD" id="cd00092">
    <property type="entry name" value="HTH_CRP"/>
    <property type="match status" value="1"/>
</dbReference>